<gene>
    <name evidence="1" type="ORF">BJ998_003095</name>
</gene>
<protein>
    <recommendedName>
        <fullName evidence="3">Secreted protein/lipoprotein</fullName>
    </recommendedName>
</protein>
<dbReference type="Proteomes" id="UP000585638">
    <property type="component" value="Unassembled WGS sequence"/>
</dbReference>
<proteinExistence type="predicted"/>
<reference evidence="1 2" key="1">
    <citation type="submission" date="2020-08" db="EMBL/GenBank/DDBJ databases">
        <title>Sequencing the genomes of 1000 actinobacteria strains.</title>
        <authorList>
            <person name="Klenk H.-P."/>
        </authorList>
    </citation>
    <scope>NUCLEOTIDE SEQUENCE [LARGE SCALE GENOMIC DNA]</scope>
    <source>
        <strain evidence="1 2">DSM 43851</strain>
    </source>
</reference>
<dbReference type="RefSeq" id="WP_244287345.1">
    <property type="nucleotide sequence ID" value="NZ_BAAAWY010000007.1"/>
</dbReference>
<name>A0A7W9KFY6_9PSEU</name>
<evidence type="ECO:0000313" key="1">
    <source>
        <dbReference type="EMBL" id="MBB5891899.1"/>
    </source>
</evidence>
<accession>A0A7W9KFY6</accession>
<evidence type="ECO:0000313" key="2">
    <source>
        <dbReference type="Proteomes" id="UP000585638"/>
    </source>
</evidence>
<dbReference type="AlphaFoldDB" id="A0A7W9KFY6"/>
<organism evidence="1 2">
    <name type="scientific">Kutzneria kofuensis</name>
    <dbReference type="NCBI Taxonomy" id="103725"/>
    <lineage>
        <taxon>Bacteria</taxon>
        <taxon>Bacillati</taxon>
        <taxon>Actinomycetota</taxon>
        <taxon>Actinomycetes</taxon>
        <taxon>Pseudonocardiales</taxon>
        <taxon>Pseudonocardiaceae</taxon>
        <taxon>Kutzneria</taxon>
    </lineage>
</organism>
<keyword evidence="2" id="KW-1185">Reference proteome</keyword>
<dbReference type="EMBL" id="JACHIR010000001">
    <property type="protein sequence ID" value="MBB5891899.1"/>
    <property type="molecule type" value="Genomic_DNA"/>
</dbReference>
<sequence length="129" mass="13925">MAAYTGMWQQMVKASETSDWQSPALANYATGDALGVINRSLYTDHLNGVVSKGQPLTNPHVTKVDPESNPNTVMISDCGDDSNWVKYKKDGSPFTDAPGGRRSITAEVKKQADGSWRVTRFAVEGVGSC</sequence>
<comment type="caution">
    <text evidence="1">The sequence shown here is derived from an EMBL/GenBank/DDBJ whole genome shotgun (WGS) entry which is preliminary data.</text>
</comment>
<evidence type="ECO:0008006" key="3">
    <source>
        <dbReference type="Google" id="ProtNLM"/>
    </source>
</evidence>